<feature type="domain" description="Cysteine protease StiP N-terminal" evidence="1">
    <location>
        <begin position="5"/>
        <end position="252"/>
    </location>
</feature>
<dbReference type="PATRIC" id="fig|1461583.4.peg.451"/>
<keyword evidence="3" id="KW-0645">Protease</keyword>
<reference evidence="3" key="1">
    <citation type="submission" date="2014-07" db="EMBL/GenBank/DDBJ databases">
        <authorList>
            <person name="Urmite Genomes Urmite Genomes"/>
        </authorList>
    </citation>
    <scope>NUCLEOTIDE SEQUENCE</scope>
    <source>
        <strain evidence="3">13S34_air</strain>
    </source>
</reference>
<proteinExistence type="predicted"/>
<feature type="domain" description="PELOTA RNA-binding" evidence="2">
    <location>
        <begin position="279"/>
        <end position="358"/>
    </location>
</feature>
<dbReference type="HOGENOM" id="CLU_032640_1_0_9"/>
<evidence type="ECO:0000259" key="2">
    <source>
        <dbReference type="Pfam" id="PF15608"/>
    </source>
</evidence>
<dbReference type="Pfam" id="PF11202">
    <property type="entry name" value="StiP"/>
    <property type="match status" value="1"/>
</dbReference>
<dbReference type="EMBL" id="LN483073">
    <property type="protein sequence ID" value="CEA00143.1"/>
    <property type="molecule type" value="Genomic_DNA"/>
</dbReference>
<accession>A0A078LYI4</accession>
<organism evidence="3">
    <name type="scientific">Metalysinibacillus saudimassiliensis</name>
    <dbReference type="NCBI Taxonomy" id="1461583"/>
    <lineage>
        <taxon>Bacteria</taxon>
        <taxon>Bacillati</taxon>
        <taxon>Bacillota</taxon>
        <taxon>Bacilli</taxon>
        <taxon>Bacillales</taxon>
        <taxon>Caryophanaceae</taxon>
        <taxon>Metalysinibacillus</taxon>
    </lineage>
</organism>
<gene>
    <name evidence="3" type="primary">stiP</name>
    <name evidence="3" type="ORF">BN1050_00480</name>
</gene>
<dbReference type="GO" id="GO:0006508">
    <property type="term" value="P:proteolysis"/>
    <property type="evidence" value="ECO:0007669"/>
    <property type="project" value="UniProtKB-KW"/>
</dbReference>
<sequence length="361" mass="40015">MQVISSYEPQDVTFLLKDITDAKLEQSNEARERAIQAGVHYSEMLPIEYEPSKDYWQLYKQSLTQYKREVAIATGVVGELLLAEKGEDIVLVSLVRAGTPVGILLKRYLQTKGVDVPHYSISIIRGRGIDTNALSYITKQHPERTIVFVDGWTGKGAITEQLITAVDAFNELNGTHISADLAVLADPAECATYFGTRKDFLIPSSCLNSVVSGLVSRSVLNDKLIGPHDFHGAKVYHELASKDVSRAYIATIVGEFAEAKDAITKQLAVIQASDRTVTWAGMRDIITIQEHYGIVDHNLVKPGVGETTRVLLRRMPWKILVKDMNDPSLTHIFQLAKERGVTVEPYQAMNYACCGLIRPIG</sequence>
<keyword evidence="3" id="KW-0378">Hydrolase</keyword>
<name>A0A078LYI4_9BACL</name>
<evidence type="ECO:0000259" key="1">
    <source>
        <dbReference type="Pfam" id="PF11202"/>
    </source>
</evidence>
<evidence type="ECO:0000313" key="3">
    <source>
        <dbReference type="EMBL" id="CEA00143.1"/>
    </source>
</evidence>
<protein>
    <submittedName>
        <fullName evidence="3">Cysteine protease StiP</fullName>
    </submittedName>
</protein>
<dbReference type="InterPro" id="IPR028157">
    <property type="entry name" value="PELOTA_dom"/>
</dbReference>
<dbReference type="AlphaFoldDB" id="A0A078LYI4"/>
<dbReference type="PIRSF" id="PIRSF020979">
    <property type="entry name" value="UCP020979"/>
    <property type="match status" value="1"/>
</dbReference>
<dbReference type="Pfam" id="PF15608">
    <property type="entry name" value="PELOTA_1"/>
    <property type="match status" value="1"/>
</dbReference>
<dbReference type="InterPro" id="IPR011215">
    <property type="entry name" value="StiP_N"/>
</dbReference>
<dbReference type="InterPro" id="IPR048336">
    <property type="entry name" value="StiP-like"/>
</dbReference>
<dbReference type="GO" id="GO:0008233">
    <property type="term" value="F:peptidase activity"/>
    <property type="evidence" value="ECO:0007669"/>
    <property type="project" value="UniProtKB-KW"/>
</dbReference>